<dbReference type="Pfam" id="PF00156">
    <property type="entry name" value="Pribosyltran"/>
    <property type="match status" value="1"/>
</dbReference>
<dbReference type="InterPro" id="IPR050118">
    <property type="entry name" value="Pur/Pyrimidine_PRTase"/>
</dbReference>
<dbReference type="AlphaFoldDB" id="A0A9K3KAS2"/>
<reference evidence="8" key="2">
    <citation type="submission" date="2021-04" db="EMBL/GenBank/DDBJ databases">
        <authorList>
            <person name="Podell S."/>
        </authorList>
    </citation>
    <scope>NUCLEOTIDE SEQUENCE</scope>
    <source>
        <strain evidence="8">Hildebrandi</strain>
    </source>
</reference>
<proteinExistence type="predicted"/>
<dbReference type="NCBIfam" id="TIGR01744">
    <property type="entry name" value="XPRTase"/>
    <property type="match status" value="1"/>
</dbReference>
<evidence type="ECO:0000256" key="2">
    <source>
        <dbReference type="ARBA" id="ARBA00022676"/>
    </source>
</evidence>
<keyword evidence="2 8" id="KW-0328">Glycosyltransferase</keyword>
<dbReference type="InterPro" id="IPR010079">
    <property type="entry name" value="Xanthine_PRibTrfase"/>
</dbReference>
<evidence type="ECO:0000256" key="1">
    <source>
        <dbReference type="ARBA" id="ARBA00022490"/>
    </source>
</evidence>
<feature type="compositionally biased region" description="Polar residues" evidence="5">
    <location>
        <begin position="371"/>
        <end position="401"/>
    </location>
</feature>
<evidence type="ECO:0000256" key="3">
    <source>
        <dbReference type="ARBA" id="ARBA00022679"/>
    </source>
</evidence>
<dbReference type="NCBIfam" id="NF006671">
    <property type="entry name" value="PRK09219.1"/>
    <property type="match status" value="1"/>
</dbReference>
<evidence type="ECO:0000313" key="9">
    <source>
        <dbReference type="EMBL" id="KAG7362411.1"/>
    </source>
</evidence>
<evidence type="ECO:0000313" key="10">
    <source>
        <dbReference type="Proteomes" id="UP000693970"/>
    </source>
</evidence>
<reference evidence="8" key="1">
    <citation type="journal article" date="2021" name="Sci. Rep.">
        <title>Diploid genomic architecture of Nitzschia inconspicua, an elite biomass production diatom.</title>
        <authorList>
            <person name="Oliver A."/>
            <person name="Podell S."/>
            <person name="Pinowska A."/>
            <person name="Traller J.C."/>
            <person name="Smith S.R."/>
            <person name="McClure R."/>
            <person name="Beliaev A."/>
            <person name="Bohutskyi P."/>
            <person name="Hill E.A."/>
            <person name="Rabines A."/>
            <person name="Zheng H."/>
            <person name="Allen L.Z."/>
            <person name="Kuo A."/>
            <person name="Grigoriev I.V."/>
            <person name="Allen A.E."/>
            <person name="Hazlebeck D."/>
            <person name="Allen E.E."/>
        </authorList>
    </citation>
    <scope>NUCLEOTIDE SEQUENCE</scope>
    <source>
        <strain evidence="8">Hildebrandi</strain>
    </source>
</reference>
<dbReference type="EMBL" id="JAGRRH010000031">
    <property type="protein sequence ID" value="KAG7339661.1"/>
    <property type="molecule type" value="Genomic_DNA"/>
</dbReference>
<dbReference type="PANTHER" id="PTHR43864">
    <property type="entry name" value="HYPOXANTHINE/GUANINE PHOSPHORIBOSYLTRANSFERASE"/>
    <property type="match status" value="1"/>
</dbReference>
<evidence type="ECO:0000256" key="6">
    <source>
        <dbReference type="SAM" id="Phobius"/>
    </source>
</evidence>
<keyword evidence="4" id="KW-0660">Purine salvage</keyword>
<dbReference type="GO" id="GO:0046110">
    <property type="term" value="P:xanthine metabolic process"/>
    <property type="evidence" value="ECO:0007669"/>
    <property type="project" value="InterPro"/>
</dbReference>
<feature type="region of interest" description="Disordered" evidence="5">
    <location>
        <begin position="32"/>
        <end position="62"/>
    </location>
</feature>
<keyword evidence="6" id="KW-0472">Membrane</keyword>
<dbReference type="PANTHER" id="PTHR43864:SF1">
    <property type="entry name" value="XANTHINE PHOSPHORIBOSYLTRANSFERASE"/>
    <property type="match status" value="1"/>
</dbReference>
<dbReference type="EMBL" id="JAGRRH010000011">
    <property type="protein sequence ID" value="KAG7362411.1"/>
    <property type="molecule type" value="Genomic_DNA"/>
</dbReference>
<dbReference type="GO" id="GO:0016763">
    <property type="term" value="F:pentosyltransferase activity"/>
    <property type="evidence" value="ECO:0007669"/>
    <property type="project" value="InterPro"/>
</dbReference>
<name>A0A9K3KAS2_9STRA</name>
<feature type="compositionally biased region" description="Low complexity" evidence="5">
    <location>
        <begin position="51"/>
        <end position="62"/>
    </location>
</feature>
<dbReference type="GO" id="GO:0006166">
    <property type="term" value="P:purine ribonucleoside salvage"/>
    <property type="evidence" value="ECO:0007669"/>
    <property type="project" value="UniProtKB-KW"/>
</dbReference>
<keyword evidence="10" id="KW-1185">Reference proteome</keyword>
<dbReference type="InterPro" id="IPR000836">
    <property type="entry name" value="PRTase_dom"/>
</dbReference>
<keyword evidence="6" id="KW-0812">Transmembrane</keyword>
<feature type="region of interest" description="Disordered" evidence="5">
    <location>
        <begin position="353"/>
        <end position="449"/>
    </location>
</feature>
<feature type="compositionally biased region" description="Polar residues" evidence="5">
    <location>
        <begin position="288"/>
        <end position="309"/>
    </location>
</feature>
<protein>
    <submittedName>
        <fullName evidence="8">Xanthine phosphoribosyltransferase</fullName>
    </submittedName>
</protein>
<keyword evidence="6" id="KW-1133">Transmembrane helix</keyword>
<evidence type="ECO:0000256" key="5">
    <source>
        <dbReference type="SAM" id="MobiDB-lite"/>
    </source>
</evidence>
<evidence type="ECO:0000256" key="4">
    <source>
        <dbReference type="ARBA" id="ARBA00022726"/>
    </source>
</evidence>
<keyword evidence="3" id="KW-0808">Transferase</keyword>
<comment type="caution">
    <text evidence="8">The sequence shown here is derived from an EMBL/GenBank/DDBJ whole genome shotgun (WGS) entry which is preliminary data.</text>
</comment>
<dbReference type="CDD" id="cd06223">
    <property type="entry name" value="PRTases_typeI"/>
    <property type="match status" value="1"/>
</dbReference>
<evidence type="ECO:0000259" key="7">
    <source>
        <dbReference type="Pfam" id="PF00156"/>
    </source>
</evidence>
<keyword evidence="1" id="KW-0963">Cytoplasm</keyword>
<organism evidence="8 10">
    <name type="scientific">Nitzschia inconspicua</name>
    <dbReference type="NCBI Taxonomy" id="303405"/>
    <lineage>
        <taxon>Eukaryota</taxon>
        <taxon>Sar</taxon>
        <taxon>Stramenopiles</taxon>
        <taxon>Ochrophyta</taxon>
        <taxon>Bacillariophyta</taxon>
        <taxon>Bacillariophyceae</taxon>
        <taxon>Bacillariophycidae</taxon>
        <taxon>Bacillariales</taxon>
        <taxon>Bacillariaceae</taxon>
        <taxon>Nitzschia</taxon>
    </lineage>
</organism>
<sequence>MWPTNIPSEDLGKDDCCSAINNTSIKTLVLVHQHHHHQPPQQRCHSQKVGTTTKESTSDSSSTATRTFLFHWQKRLSTDSPYLIQIRPSTRRRSPPTLSIALIIMGMYASLLLLAPFAAAWNPTDVPKSNSLFLTVDPARTNSGHYSYSYYKTTSLWAAAKRNKNRPDEDDLNRWYDDVDADATPDKVFWEEMERQRLLNQVNDGSDDLQQPSMASMAAAEISSSSTSLLNPQNYNVVPPPMSGFGGVYARGSTVASSSSSMGSFSSNINIGMNVATGSSSSSSSSSYATSRTNMGGSSNFDIPSQQKFPTWRQPVPTMEQIKMAEATLAQYELFQVADNWIDEELQMEADKMKTTPTVEEDADEPKNGDRQASSSGTTNSGFASVNDSDSFTNGQNSQLSPEDLLPLMDDEPWDVYSTMNGDPRMGDDKDRQNNNNNNNNVLKVPFPPKDSKFYFDPTRGVDRDMQDKCEAELADRMKSCQMRSHRLEKAQKSPKAKAFFARPPNAKEGFEHRWVAAVDNAFFMPFKGNLREYGVEFADNFGDFVDRSAYDGLYTVDDMAAWKARQVYKVTGLPVIASRTGFEVEPVPASSLTNFKDSLSGPVNRAAASTRISNPKVLTGYKINDVGMHVDYLTEALRPLSEPTRKTRFTTCLCFYDGEMEIKEYGVCDVDMYYCNSMRTFIPLSQAMNNMVQTLKFTFSLEYQKFLKTRVDDAIYGASTPGNASMKLRDRVLKDGKVLPNDIIDVSKFMDSQVDVNLMDECAQELSQRFIRQKPTKIMTVATTGLVIALPMAKYLQVPVVYARKERNVVMADTYAAAYSSKTVGKNQQLLVSKSHLHEDDRVLVIDDFLSSGSSQEALLRIIYEAGAEAVGVGVLLEKVYDSGRQSLSGFDIPIQSLCRVASVENGVIQLVEEEGFDKMKEQ</sequence>
<dbReference type="OrthoDB" id="363185at2759"/>
<accession>A0A9K3KAS2</accession>
<evidence type="ECO:0000313" key="8">
    <source>
        <dbReference type="EMBL" id="KAG7339661.1"/>
    </source>
</evidence>
<feature type="transmembrane region" description="Helical" evidence="6">
    <location>
        <begin position="97"/>
        <end position="121"/>
    </location>
</feature>
<gene>
    <name evidence="8" type="ORF">IV203_024700</name>
    <name evidence="9" type="ORF">IV203_025295</name>
</gene>
<feature type="region of interest" description="Disordered" evidence="5">
    <location>
        <begin position="276"/>
        <end position="310"/>
    </location>
</feature>
<dbReference type="Proteomes" id="UP000693970">
    <property type="component" value="Unassembled WGS sequence"/>
</dbReference>
<feature type="domain" description="Phosphoribosyltransferase" evidence="7">
    <location>
        <begin position="761"/>
        <end position="880"/>
    </location>
</feature>